<evidence type="ECO:0000256" key="1">
    <source>
        <dbReference type="SAM" id="MobiDB-lite"/>
    </source>
</evidence>
<dbReference type="AlphaFoldDB" id="A0A2Z5FX89"/>
<organism evidence="2 3">
    <name type="scientific">Acidisarcina polymorpha</name>
    <dbReference type="NCBI Taxonomy" id="2211140"/>
    <lineage>
        <taxon>Bacteria</taxon>
        <taxon>Pseudomonadati</taxon>
        <taxon>Acidobacteriota</taxon>
        <taxon>Terriglobia</taxon>
        <taxon>Terriglobales</taxon>
        <taxon>Acidobacteriaceae</taxon>
        <taxon>Acidisarcina</taxon>
    </lineage>
</organism>
<dbReference type="Proteomes" id="UP000253606">
    <property type="component" value="Chromosome"/>
</dbReference>
<evidence type="ECO:0000313" key="3">
    <source>
        <dbReference type="Proteomes" id="UP000253606"/>
    </source>
</evidence>
<feature type="region of interest" description="Disordered" evidence="1">
    <location>
        <begin position="37"/>
        <end position="60"/>
    </location>
</feature>
<gene>
    <name evidence="2" type="ORF">ACPOL_2056</name>
</gene>
<reference evidence="2 3" key="1">
    <citation type="journal article" date="2018" name="Front. Microbiol.">
        <title>Hydrolytic Capabilities as a Key to Environmental Success: Chitinolytic and Cellulolytic Acidobacteria From Acidic Sub-arctic Soils and Boreal Peatlands.</title>
        <authorList>
            <person name="Belova S.E."/>
            <person name="Ravin N.V."/>
            <person name="Pankratov T.A."/>
            <person name="Rakitin A.L."/>
            <person name="Ivanova A.A."/>
            <person name="Beletsky A.V."/>
            <person name="Mardanov A.V."/>
            <person name="Sinninghe Damste J.S."/>
            <person name="Dedysh S.N."/>
        </authorList>
    </citation>
    <scope>NUCLEOTIDE SEQUENCE [LARGE SCALE GENOMIC DNA]</scope>
    <source>
        <strain evidence="2 3">SBC82</strain>
    </source>
</reference>
<protein>
    <submittedName>
        <fullName evidence="2">Uncharacterized protein</fullName>
    </submittedName>
</protein>
<proteinExistence type="predicted"/>
<name>A0A2Z5FX89_9BACT</name>
<accession>A0A2Z5FX89</accession>
<keyword evidence="3" id="KW-1185">Reference proteome</keyword>
<evidence type="ECO:0000313" key="2">
    <source>
        <dbReference type="EMBL" id="AXC11392.1"/>
    </source>
</evidence>
<dbReference type="KEGG" id="abas:ACPOL_2056"/>
<dbReference type="EMBL" id="CP030840">
    <property type="protein sequence ID" value="AXC11392.1"/>
    <property type="molecule type" value="Genomic_DNA"/>
</dbReference>
<sequence length="60" mass="6738">MAFGDTPDRKKYAFRKTMTFDRENGVFRARGLKAAAARNPHSGVESRREPLLVANEQSLA</sequence>